<name>A0A1W0X3S5_HYPEX</name>
<comment type="similarity">
    <text evidence="2">Belongs to the aldo/keto reductase family. Aldo/keto reductase 2 subfamily.</text>
</comment>
<dbReference type="InterPro" id="IPR050523">
    <property type="entry name" value="AKR_Detox_Biosynth"/>
</dbReference>
<dbReference type="SUPFAM" id="SSF51430">
    <property type="entry name" value="NAD(P)-linked oxidoreductase"/>
    <property type="match status" value="1"/>
</dbReference>
<dbReference type="PANTHER" id="PTHR43364">
    <property type="entry name" value="NADH-SPECIFIC METHYLGLYOXAL REDUCTASE-RELATED"/>
    <property type="match status" value="1"/>
</dbReference>
<dbReference type="OrthoDB" id="48988at2759"/>
<dbReference type="InterPro" id="IPR020471">
    <property type="entry name" value="AKR"/>
</dbReference>
<reference evidence="5" key="1">
    <citation type="submission" date="2017-01" db="EMBL/GenBank/DDBJ databases">
        <title>Comparative genomics of anhydrobiosis in the tardigrade Hypsibius dujardini.</title>
        <authorList>
            <person name="Yoshida Y."/>
            <person name="Koutsovoulos G."/>
            <person name="Laetsch D."/>
            <person name="Stevens L."/>
            <person name="Kumar S."/>
            <person name="Horikawa D."/>
            <person name="Ishino K."/>
            <person name="Komine S."/>
            <person name="Tomita M."/>
            <person name="Blaxter M."/>
            <person name="Arakawa K."/>
        </authorList>
    </citation>
    <scope>NUCLEOTIDE SEQUENCE [LARGE SCALE GENOMIC DNA]</scope>
    <source>
        <strain evidence="5">Z151</strain>
    </source>
</reference>
<dbReference type="InterPro" id="IPR036812">
    <property type="entry name" value="NAD(P)_OxRdtase_dom_sf"/>
</dbReference>
<gene>
    <name evidence="4" type="ORF">BV898_03923</name>
</gene>
<dbReference type="InterPro" id="IPR023210">
    <property type="entry name" value="NADP_OxRdtase_dom"/>
</dbReference>
<dbReference type="PANTHER" id="PTHR43364:SF4">
    <property type="entry name" value="NAD(P)-LINKED OXIDOREDUCTASE SUPERFAMILY PROTEIN"/>
    <property type="match status" value="1"/>
</dbReference>
<accession>A0A1W0X3S5</accession>
<dbReference type="Gene3D" id="3.20.20.100">
    <property type="entry name" value="NADP-dependent oxidoreductase domain"/>
    <property type="match status" value="1"/>
</dbReference>
<sequence>MLYETLPGSDLKVSRVCLGTWQFNGGAADLTWNPQDVKVSKDIVNKALSEGINFIDTAEAYNNSEKVLGDILDLQSRRGDIVIASKFGQKHPQGVVGYSAVDIERALTGSLQTLKTSYIDLYQIHWPICVADMSEAVQQLELEKARGRIRHYGICNFGAKNMEALRTAGGKPLTNQLPYNLLWRAIEHDVLPKAAEVGATVLAYSPLQQGLLTGRFWKVDEVPEGRRRTRLFSSTSTSLATHGGDGAETETFKAIEKIGKICADEGISMTTGALSWLLAQPNVASVIVGCSTVEQVVENTRIHQITPAVEQKLKAATEELKHLMGTNADLWAPESRMK</sequence>
<evidence type="ECO:0000256" key="1">
    <source>
        <dbReference type="ARBA" id="ARBA00023002"/>
    </source>
</evidence>
<proteinExistence type="inferred from homology"/>
<feature type="domain" description="NADP-dependent oxidoreductase" evidence="3">
    <location>
        <begin position="16"/>
        <end position="310"/>
    </location>
</feature>
<dbReference type="AlphaFoldDB" id="A0A1W0X3S5"/>
<organism evidence="4 5">
    <name type="scientific">Hypsibius exemplaris</name>
    <name type="common">Freshwater tardigrade</name>
    <dbReference type="NCBI Taxonomy" id="2072580"/>
    <lineage>
        <taxon>Eukaryota</taxon>
        <taxon>Metazoa</taxon>
        <taxon>Ecdysozoa</taxon>
        <taxon>Tardigrada</taxon>
        <taxon>Eutardigrada</taxon>
        <taxon>Parachela</taxon>
        <taxon>Hypsibioidea</taxon>
        <taxon>Hypsibiidae</taxon>
        <taxon>Hypsibius</taxon>
    </lineage>
</organism>
<evidence type="ECO:0000259" key="3">
    <source>
        <dbReference type="Pfam" id="PF00248"/>
    </source>
</evidence>
<protein>
    <submittedName>
        <fullName evidence="4">General stress protein 69</fullName>
    </submittedName>
</protein>
<evidence type="ECO:0000313" key="4">
    <source>
        <dbReference type="EMBL" id="OQV22078.1"/>
    </source>
</evidence>
<evidence type="ECO:0000256" key="2">
    <source>
        <dbReference type="ARBA" id="ARBA00038157"/>
    </source>
</evidence>
<keyword evidence="5" id="KW-1185">Reference proteome</keyword>
<dbReference type="PRINTS" id="PR00069">
    <property type="entry name" value="ALDKETRDTASE"/>
</dbReference>
<dbReference type="GO" id="GO:0016491">
    <property type="term" value="F:oxidoreductase activity"/>
    <property type="evidence" value="ECO:0007669"/>
    <property type="project" value="UniProtKB-KW"/>
</dbReference>
<dbReference type="Pfam" id="PF00248">
    <property type="entry name" value="Aldo_ket_red"/>
    <property type="match status" value="1"/>
</dbReference>
<evidence type="ECO:0000313" key="5">
    <source>
        <dbReference type="Proteomes" id="UP000192578"/>
    </source>
</evidence>
<dbReference type="Proteomes" id="UP000192578">
    <property type="component" value="Unassembled WGS sequence"/>
</dbReference>
<comment type="caution">
    <text evidence="4">The sequence shown here is derived from an EMBL/GenBank/DDBJ whole genome shotgun (WGS) entry which is preliminary data.</text>
</comment>
<dbReference type="CDD" id="cd19085">
    <property type="entry name" value="AKR_AKR11B3"/>
    <property type="match status" value="1"/>
</dbReference>
<dbReference type="EMBL" id="MTYJ01000019">
    <property type="protein sequence ID" value="OQV22078.1"/>
    <property type="molecule type" value="Genomic_DNA"/>
</dbReference>
<keyword evidence="1" id="KW-0560">Oxidoreductase</keyword>